<keyword evidence="3 7" id="KW-0117">Actin capping</keyword>
<dbReference type="Proteomes" id="UP000031036">
    <property type="component" value="Unassembled WGS sequence"/>
</dbReference>
<dbReference type="Gene3D" id="1.20.58.570">
    <property type="match status" value="1"/>
</dbReference>
<dbReference type="OMA" id="WSNKYYP"/>
<dbReference type="Pfam" id="PF01115">
    <property type="entry name" value="F_actin_cap_B"/>
    <property type="match status" value="2"/>
</dbReference>
<reference evidence="9 10" key="1">
    <citation type="submission" date="2014-11" db="EMBL/GenBank/DDBJ databases">
        <title>Genetic blueprint of the zoonotic pathogen Toxocara canis.</title>
        <authorList>
            <person name="Zhu X.-Q."/>
            <person name="Korhonen P.K."/>
            <person name="Cai H."/>
            <person name="Young N.D."/>
            <person name="Nejsum P."/>
            <person name="von Samson-Himmelstjerna G."/>
            <person name="Boag P.R."/>
            <person name="Tan P."/>
            <person name="Li Q."/>
            <person name="Min J."/>
            <person name="Yang Y."/>
            <person name="Wang X."/>
            <person name="Fang X."/>
            <person name="Hall R.S."/>
            <person name="Hofmann A."/>
            <person name="Sternberg P.W."/>
            <person name="Jex A.R."/>
            <person name="Gasser R.B."/>
        </authorList>
    </citation>
    <scope>NUCLEOTIDE SEQUENCE [LARGE SCALE GENOMIC DNA]</scope>
    <source>
        <strain evidence="9">PN_DK_2014</strain>
    </source>
</reference>
<feature type="signal peptide" evidence="8">
    <location>
        <begin position="1"/>
        <end position="20"/>
    </location>
</feature>
<dbReference type="GO" id="GO:0005737">
    <property type="term" value="C:cytoplasm"/>
    <property type="evidence" value="ECO:0007669"/>
    <property type="project" value="InterPro"/>
</dbReference>
<proteinExistence type="inferred from homology"/>
<dbReference type="InterPro" id="IPR019771">
    <property type="entry name" value="F-actin_capping_bsu_CS"/>
</dbReference>
<evidence type="ECO:0000256" key="8">
    <source>
        <dbReference type="SAM" id="SignalP"/>
    </source>
</evidence>
<evidence type="ECO:0000256" key="1">
    <source>
        <dbReference type="ARBA" id="ARBA00004245"/>
    </source>
</evidence>
<feature type="chain" id="PRO_5002080293" description="F-actin-capping protein subunit beta" evidence="8">
    <location>
        <begin position="21"/>
        <end position="358"/>
    </location>
</feature>
<keyword evidence="4 7" id="KW-0963">Cytoplasm</keyword>
<protein>
    <recommendedName>
        <fullName evidence="7">F-actin-capping protein subunit beta</fullName>
    </recommendedName>
</protein>
<dbReference type="GO" id="GO:0030036">
    <property type="term" value="P:actin cytoskeleton organization"/>
    <property type="evidence" value="ECO:0007669"/>
    <property type="project" value="InterPro"/>
</dbReference>
<keyword evidence="5 7" id="KW-0009">Actin-binding</keyword>
<evidence type="ECO:0000313" key="9">
    <source>
        <dbReference type="EMBL" id="KHN83664.1"/>
    </source>
</evidence>
<dbReference type="GO" id="GO:0051015">
    <property type="term" value="F:actin filament binding"/>
    <property type="evidence" value="ECO:0007669"/>
    <property type="project" value="TreeGrafter"/>
</dbReference>
<name>A0A0B2VQP9_TOXCA</name>
<dbReference type="InterPro" id="IPR001698">
    <property type="entry name" value="CAPZB"/>
</dbReference>
<evidence type="ECO:0000256" key="2">
    <source>
        <dbReference type="ARBA" id="ARBA00006039"/>
    </source>
</evidence>
<sequence>MIDTAVGAALLLFRAVAVEAPLMDLVIFESDQQLDCGLDLMRRLPPQQVEKNLNDLIDLCPRLLDDLLSAVDQPLKIAKDKDTGKEYLLCDYNRDGDSYRSPWSNTYDPPLEDGAMPSDKLRKLEIEVNAAFEAYRDAYFEGGVSSVYFWDLDYGFAGVVLIKKVGDGSRMIQGCWDSIHVIEIQEKAGGRHAHYKLTSTVMLWLQTNKQGSGMMNLGGSLTRQVEADHPVNDSTNTHLVNMGRMIEVEADHPVNDSTNTHLVNMGRMIEDMESKIRSTLNEIYFGKTKQIVTELRTTLDAEELKRQKMIANEIKGGITKRLEVHLSLIERETGLCSGVGVEGEFFAPEWSRTSFWDY</sequence>
<evidence type="ECO:0000256" key="3">
    <source>
        <dbReference type="ARBA" id="ARBA00022467"/>
    </source>
</evidence>
<comment type="similarity">
    <text evidence="2 7">Belongs to the F-actin-capping protein beta subunit family.</text>
</comment>
<dbReference type="InterPro" id="IPR037282">
    <property type="entry name" value="CapZ_alpha/beta"/>
</dbReference>
<dbReference type="InterPro" id="IPR042276">
    <property type="entry name" value="CapZ_alpha/beta_2"/>
</dbReference>
<dbReference type="PRINTS" id="PR00192">
    <property type="entry name" value="FACTINCAPB"/>
</dbReference>
<evidence type="ECO:0000256" key="4">
    <source>
        <dbReference type="ARBA" id="ARBA00022490"/>
    </source>
</evidence>
<comment type="subcellular location">
    <subcellularLocation>
        <location evidence="1 7">Cytoplasm</location>
        <location evidence="1 7">Cytoskeleton</location>
    </subcellularLocation>
</comment>
<evidence type="ECO:0000313" key="10">
    <source>
        <dbReference type="Proteomes" id="UP000031036"/>
    </source>
</evidence>
<accession>A0A0B2VQP9</accession>
<dbReference type="STRING" id="6265.A0A0B2VQP9"/>
<dbReference type="PANTHER" id="PTHR10619:SF0">
    <property type="entry name" value="F-ACTIN-CAPPING PROTEIN SUBUNIT BETA ISOFORMS 1 AND 2"/>
    <property type="match status" value="1"/>
</dbReference>
<dbReference type="PROSITE" id="PS00231">
    <property type="entry name" value="F_ACTIN_CAPPING_BETA"/>
    <property type="match status" value="1"/>
</dbReference>
<dbReference type="GO" id="GO:0000902">
    <property type="term" value="P:cell morphogenesis"/>
    <property type="evidence" value="ECO:0007669"/>
    <property type="project" value="TreeGrafter"/>
</dbReference>
<dbReference type="OrthoDB" id="9979678at2759"/>
<dbReference type="EMBL" id="JPKZ01001172">
    <property type="protein sequence ID" value="KHN83664.1"/>
    <property type="molecule type" value="Genomic_DNA"/>
</dbReference>
<evidence type="ECO:0000256" key="5">
    <source>
        <dbReference type="ARBA" id="ARBA00023203"/>
    </source>
</evidence>
<comment type="subunit">
    <text evidence="7">Heterodimer of an alpha and a beta subunit.</text>
</comment>
<dbReference type="GO" id="GO:0051016">
    <property type="term" value="P:barbed-end actin filament capping"/>
    <property type="evidence" value="ECO:0007669"/>
    <property type="project" value="UniProtKB-UniRule"/>
</dbReference>
<comment type="function">
    <text evidence="7">F-actin-capping proteins bind in a Ca(2+)-independent manner to the fast growing ends of actin filaments (barbed end) thereby blocking the exchange of subunits at these ends. Unlike other capping proteins (such as gelsolin and severin), these proteins do not sever actin filaments.</text>
</comment>
<dbReference type="FunFam" id="1.20.58.570:FF:000001">
    <property type="entry name" value="F-actin-capping protein subunit beta"/>
    <property type="match status" value="1"/>
</dbReference>
<keyword evidence="6 7" id="KW-0206">Cytoskeleton</keyword>
<dbReference type="AlphaFoldDB" id="A0A0B2VQP9"/>
<organism evidence="9 10">
    <name type="scientific">Toxocara canis</name>
    <name type="common">Canine roundworm</name>
    <dbReference type="NCBI Taxonomy" id="6265"/>
    <lineage>
        <taxon>Eukaryota</taxon>
        <taxon>Metazoa</taxon>
        <taxon>Ecdysozoa</taxon>
        <taxon>Nematoda</taxon>
        <taxon>Chromadorea</taxon>
        <taxon>Rhabditida</taxon>
        <taxon>Spirurina</taxon>
        <taxon>Ascaridomorpha</taxon>
        <taxon>Ascaridoidea</taxon>
        <taxon>Toxocaridae</taxon>
        <taxon>Toxocara</taxon>
    </lineage>
</organism>
<dbReference type="Gene3D" id="3.90.1150.210">
    <property type="entry name" value="F-actin capping protein, beta subunit"/>
    <property type="match status" value="2"/>
</dbReference>
<keyword evidence="8" id="KW-0732">Signal</keyword>
<evidence type="ECO:0000256" key="7">
    <source>
        <dbReference type="RuleBase" id="RU365078"/>
    </source>
</evidence>
<evidence type="ECO:0000256" key="6">
    <source>
        <dbReference type="ARBA" id="ARBA00023212"/>
    </source>
</evidence>
<keyword evidence="10" id="KW-1185">Reference proteome</keyword>
<dbReference type="InterPro" id="IPR043175">
    <property type="entry name" value="CAPZB_N"/>
</dbReference>
<comment type="caution">
    <text evidence="9">The sequence shown here is derived from an EMBL/GenBank/DDBJ whole genome shotgun (WGS) entry which is preliminary data.</text>
</comment>
<gene>
    <name evidence="9" type="primary">CAPZB</name>
    <name evidence="9" type="ORF">Tcan_17847</name>
</gene>
<dbReference type="SUPFAM" id="SSF90096">
    <property type="entry name" value="Subunits of heterodimeric actin filament capping protein Capz"/>
    <property type="match status" value="1"/>
</dbReference>
<dbReference type="PANTHER" id="PTHR10619">
    <property type="entry name" value="F-ACTIN-CAPPING PROTEIN SUBUNIT BETA"/>
    <property type="match status" value="1"/>
</dbReference>
<dbReference type="GO" id="GO:0008290">
    <property type="term" value="C:F-actin capping protein complex"/>
    <property type="evidence" value="ECO:0007669"/>
    <property type="project" value="UniProtKB-UniRule"/>
</dbReference>